<comment type="similarity">
    <text evidence="1">Belongs to the AfsR/DnrI/RedD regulatory family.</text>
</comment>
<dbReference type="PRINTS" id="PR00364">
    <property type="entry name" value="DISEASERSIST"/>
</dbReference>
<dbReference type="PANTHER" id="PTHR35807:SF1">
    <property type="entry name" value="TRANSCRIPTIONAL REGULATOR REDD"/>
    <property type="match status" value="1"/>
</dbReference>
<dbReference type="InterPro" id="IPR002182">
    <property type="entry name" value="NB-ARC"/>
</dbReference>
<dbReference type="CDD" id="cd15831">
    <property type="entry name" value="BTAD"/>
    <property type="match status" value="1"/>
</dbReference>
<keyword evidence="8" id="KW-1185">Reference proteome</keyword>
<dbReference type="SUPFAM" id="SSF46894">
    <property type="entry name" value="C-terminal effector domain of the bipartite response regulators"/>
    <property type="match status" value="1"/>
</dbReference>
<reference evidence="7 8" key="1">
    <citation type="submission" date="2016-12" db="EMBL/GenBank/DDBJ databases">
        <title>The draft genome sequence of Actinophytocola sp. 11-183.</title>
        <authorList>
            <person name="Wang W."/>
            <person name="Yuan L."/>
        </authorList>
    </citation>
    <scope>NUCLEOTIDE SEQUENCE [LARGE SCALE GENOMIC DNA]</scope>
    <source>
        <strain evidence="7 8">11-183</strain>
    </source>
</reference>
<evidence type="ECO:0000256" key="5">
    <source>
        <dbReference type="PROSITE-ProRule" id="PRU01091"/>
    </source>
</evidence>
<evidence type="ECO:0000256" key="3">
    <source>
        <dbReference type="ARBA" id="ARBA00023125"/>
    </source>
</evidence>
<dbReference type="PROSITE" id="PS51755">
    <property type="entry name" value="OMPR_PHOB"/>
    <property type="match status" value="1"/>
</dbReference>
<dbReference type="Pfam" id="PF03704">
    <property type="entry name" value="BTAD"/>
    <property type="match status" value="1"/>
</dbReference>
<dbReference type="GO" id="GO:0000160">
    <property type="term" value="P:phosphorelay signal transduction system"/>
    <property type="evidence" value="ECO:0007669"/>
    <property type="project" value="InterPro"/>
</dbReference>
<dbReference type="EMBL" id="MSIE01000018">
    <property type="protein sequence ID" value="OLF17284.1"/>
    <property type="molecule type" value="Genomic_DNA"/>
</dbReference>
<dbReference type="Proteomes" id="UP000185596">
    <property type="component" value="Unassembled WGS sequence"/>
</dbReference>
<dbReference type="Gene3D" id="1.25.40.10">
    <property type="entry name" value="Tetratricopeptide repeat domain"/>
    <property type="match status" value="3"/>
</dbReference>
<dbReference type="SMART" id="SM00028">
    <property type="entry name" value="TPR"/>
    <property type="match status" value="3"/>
</dbReference>
<dbReference type="OrthoDB" id="3587032at2"/>
<dbReference type="InterPro" id="IPR005158">
    <property type="entry name" value="BTAD"/>
</dbReference>
<evidence type="ECO:0000313" key="8">
    <source>
        <dbReference type="Proteomes" id="UP000185596"/>
    </source>
</evidence>
<keyword evidence="3 5" id="KW-0238">DNA-binding</keyword>
<dbReference type="InterPro" id="IPR027417">
    <property type="entry name" value="P-loop_NTPase"/>
</dbReference>
<evidence type="ECO:0000256" key="4">
    <source>
        <dbReference type="ARBA" id="ARBA00023163"/>
    </source>
</evidence>
<sequence length="1015" mass="109226">MRFQVLGPLRVATGSGWTAVRARQQRLVLAILLTESGKVVSTDRLTTELWGDRPPSSALNTVQAYVLRLRRLLGDAGSALLVTAGSGYQLVAPDDEVDSRVFTQLVHDGQQSLAAGRLSTAVDQLARAEALWRGPALSETADTPALAAEAAQLERLRLVAVETRMSVELGLGRHADVVGELARLVTAHPLVEGLRGQLMLALARCGRRSEALTAYQQGRMVLDDELGIPPMHELAELHRAILAGEPVLASPFERCTTSVAASPPDTAPAPNQLPPDIGDFVGREDEVGAVVDALTGGLSTTATPVLAVTGQGGVGKTTLAVHVAHRLRESFPDGQLHADLRGTEPEPADPARVLAQFLVALGMDGQALPTGVEERAIALRMLLADRRVLLVLDNAAGEQQVRPLLPGSATCAVLVTSRTTLTGLSARQVPLLPLDHAAAVRLLATILGEERVAAQPADAAAIVARCDYLPLAVRIVGARLAARPAWPLARMAARLDDEAQRLGELATGDLAVRDSIEASYRKLDPDSQRALRMLALLELTAWPTWLLAALLDLPPARTDTLLERLVDTQLLVGTATETGHFHYRLHGLVGLYARERAEHEETEQERVAALTRALDTLLAVAGVADRALAEHIVWPGEAPSWHPDENLAAEVVRDPLTWFDTERGTLVAAVRQAVRSGLTTHAWKIAVQVVDYYAHRGHYDDWLLTHQLASRACVEAGDRLGAAVITRNLGYLQAVGARTPPLDLEAAEATLRELGHRRGVVDVCGLRALVSLRRGDLAEANALAQVAARMAEGLGYEFAQARPWHLRALTSRHQGRYDEATGCAERGLELAERTGNMYDRVLALVELARACTSRASAAPVLSRLDDAVDRYCRRREPLLGTSLMLARAELAVRLGLAVNRRTIERCMAVFDQHGVLWGQATCLRLLGTLETRAGRAAAGIELLTRAVELAERPGLDLELAQALTALGTAHQADGDTARAVHAFHQALARYDHLGNEIEGLAVLALIPEDRPAPQR</sequence>
<dbReference type="InterPro" id="IPR016032">
    <property type="entry name" value="Sig_transdc_resp-reg_C-effctor"/>
</dbReference>
<dbReference type="RefSeq" id="WP_075125659.1">
    <property type="nucleotide sequence ID" value="NZ_MSIE01000018.1"/>
</dbReference>
<comment type="caution">
    <text evidence="7">The sequence shown here is derived from an EMBL/GenBank/DDBJ whole genome shotgun (WGS) entry which is preliminary data.</text>
</comment>
<proteinExistence type="inferred from homology"/>
<evidence type="ECO:0000256" key="2">
    <source>
        <dbReference type="ARBA" id="ARBA00023015"/>
    </source>
</evidence>
<dbReference type="InterPro" id="IPR036388">
    <property type="entry name" value="WH-like_DNA-bd_sf"/>
</dbReference>
<dbReference type="InterPro" id="IPR019734">
    <property type="entry name" value="TPR_rpt"/>
</dbReference>
<keyword evidence="4" id="KW-0804">Transcription</keyword>
<accession>A0A1Q8CSF0</accession>
<gene>
    <name evidence="7" type="ORF">BU204_11720</name>
</gene>
<evidence type="ECO:0000313" key="7">
    <source>
        <dbReference type="EMBL" id="OLF17284.1"/>
    </source>
</evidence>
<feature type="domain" description="OmpR/PhoB-type" evidence="6">
    <location>
        <begin position="1"/>
        <end position="92"/>
    </location>
</feature>
<dbReference type="Gene3D" id="3.40.50.300">
    <property type="entry name" value="P-loop containing nucleotide triphosphate hydrolases"/>
    <property type="match status" value="1"/>
</dbReference>
<dbReference type="InterPro" id="IPR051677">
    <property type="entry name" value="AfsR-DnrI-RedD_regulator"/>
</dbReference>
<organism evidence="7 8">
    <name type="scientific">Actinophytocola xanthii</name>
    <dbReference type="NCBI Taxonomy" id="1912961"/>
    <lineage>
        <taxon>Bacteria</taxon>
        <taxon>Bacillati</taxon>
        <taxon>Actinomycetota</taxon>
        <taxon>Actinomycetes</taxon>
        <taxon>Pseudonocardiales</taxon>
        <taxon>Pseudonocardiaceae</taxon>
    </lineage>
</organism>
<protein>
    <recommendedName>
        <fullName evidence="6">OmpR/PhoB-type domain-containing protein</fullName>
    </recommendedName>
</protein>
<dbReference type="SUPFAM" id="SSF48452">
    <property type="entry name" value="TPR-like"/>
    <property type="match status" value="3"/>
</dbReference>
<dbReference type="Pfam" id="PF00931">
    <property type="entry name" value="NB-ARC"/>
    <property type="match status" value="1"/>
</dbReference>
<dbReference type="GO" id="GO:0043531">
    <property type="term" value="F:ADP binding"/>
    <property type="evidence" value="ECO:0007669"/>
    <property type="project" value="InterPro"/>
</dbReference>
<dbReference type="AlphaFoldDB" id="A0A1Q8CSF0"/>
<dbReference type="Pfam" id="PF00486">
    <property type="entry name" value="Trans_reg_C"/>
    <property type="match status" value="1"/>
</dbReference>
<dbReference type="Gene3D" id="1.10.10.10">
    <property type="entry name" value="Winged helix-like DNA-binding domain superfamily/Winged helix DNA-binding domain"/>
    <property type="match status" value="1"/>
</dbReference>
<dbReference type="InterPro" id="IPR011990">
    <property type="entry name" value="TPR-like_helical_dom_sf"/>
</dbReference>
<dbReference type="PANTHER" id="PTHR35807">
    <property type="entry name" value="TRANSCRIPTIONAL REGULATOR REDD-RELATED"/>
    <property type="match status" value="1"/>
</dbReference>
<dbReference type="SMART" id="SM00862">
    <property type="entry name" value="Trans_reg_C"/>
    <property type="match status" value="1"/>
</dbReference>
<dbReference type="SMART" id="SM01043">
    <property type="entry name" value="BTAD"/>
    <property type="match status" value="1"/>
</dbReference>
<keyword evidence="2" id="KW-0805">Transcription regulation</keyword>
<feature type="DNA-binding region" description="OmpR/PhoB-type" evidence="5">
    <location>
        <begin position="1"/>
        <end position="92"/>
    </location>
</feature>
<dbReference type="GO" id="GO:0003677">
    <property type="term" value="F:DNA binding"/>
    <property type="evidence" value="ECO:0007669"/>
    <property type="project" value="UniProtKB-UniRule"/>
</dbReference>
<evidence type="ECO:0000259" key="6">
    <source>
        <dbReference type="PROSITE" id="PS51755"/>
    </source>
</evidence>
<dbReference type="SUPFAM" id="SSF52540">
    <property type="entry name" value="P-loop containing nucleoside triphosphate hydrolases"/>
    <property type="match status" value="1"/>
</dbReference>
<dbReference type="InterPro" id="IPR001867">
    <property type="entry name" value="OmpR/PhoB-type_DNA-bd"/>
</dbReference>
<dbReference type="GO" id="GO:0006355">
    <property type="term" value="P:regulation of DNA-templated transcription"/>
    <property type="evidence" value="ECO:0007669"/>
    <property type="project" value="InterPro"/>
</dbReference>
<name>A0A1Q8CSF0_9PSEU</name>
<dbReference type="STRING" id="1912961.BU204_11720"/>
<evidence type="ECO:0000256" key="1">
    <source>
        <dbReference type="ARBA" id="ARBA00005820"/>
    </source>
</evidence>